<evidence type="ECO:0000313" key="7">
    <source>
        <dbReference type="EMBL" id="PKS09114.1"/>
    </source>
</evidence>
<evidence type="ECO:0000256" key="1">
    <source>
        <dbReference type="ARBA" id="ARBA00012027"/>
    </source>
</evidence>
<dbReference type="EMBL" id="NLAX01000010">
    <property type="protein sequence ID" value="PKS09114.1"/>
    <property type="molecule type" value="Genomic_DNA"/>
</dbReference>
<proteinExistence type="predicted"/>
<organism evidence="7 8">
    <name type="scientific">Lomentospora prolificans</name>
    <dbReference type="NCBI Taxonomy" id="41688"/>
    <lineage>
        <taxon>Eukaryota</taxon>
        <taxon>Fungi</taxon>
        <taxon>Dikarya</taxon>
        <taxon>Ascomycota</taxon>
        <taxon>Pezizomycotina</taxon>
        <taxon>Sordariomycetes</taxon>
        <taxon>Hypocreomycetidae</taxon>
        <taxon>Microascales</taxon>
        <taxon>Microascaceae</taxon>
        <taxon>Lomentospora</taxon>
    </lineage>
</organism>
<dbReference type="PANTHER" id="PTHR18896">
    <property type="entry name" value="PHOSPHOLIPASE D"/>
    <property type="match status" value="1"/>
</dbReference>
<dbReference type="Gene3D" id="3.30.870.10">
    <property type="entry name" value="Endonuclease Chain A"/>
    <property type="match status" value="1"/>
</dbReference>
<dbReference type="AlphaFoldDB" id="A0A2N3N9N1"/>
<evidence type="ECO:0000313" key="8">
    <source>
        <dbReference type="Proteomes" id="UP000233524"/>
    </source>
</evidence>
<sequence>MDIFRKAGAHLDRLLTGEDERHSHTHLDQECTHIHPEHHRNNRYTSFAPQTTGNAKWYVDGCSYFWAVSEAIEAAQKSIYILDWWLSPELYLRRPPSANERYRLDKLLHAAAERGVKVHIIVYKEVQAALTCLSLGSGNIAKSSIDALKAIYGTSDGMVLFWAHHEKLCLIDERLVFMGGLDMCEYEGY</sequence>
<dbReference type="VEuPathDB" id="FungiDB:jhhlp_003728"/>
<keyword evidence="4" id="KW-0442">Lipid degradation</keyword>
<dbReference type="OrthoDB" id="14911at2759"/>
<gene>
    <name evidence="7" type="ORF">jhhlp_003728</name>
</gene>
<dbReference type="GO" id="GO:0004630">
    <property type="term" value="F:phospholipase D activity"/>
    <property type="evidence" value="ECO:0007669"/>
    <property type="project" value="UniProtKB-EC"/>
</dbReference>
<keyword evidence="8" id="KW-1185">Reference proteome</keyword>
<keyword evidence="2" id="KW-0677">Repeat</keyword>
<dbReference type="InParanoid" id="A0A2N3N9N1"/>
<evidence type="ECO:0000256" key="5">
    <source>
        <dbReference type="ARBA" id="ARBA00023098"/>
    </source>
</evidence>
<evidence type="ECO:0000256" key="3">
    <source>
        <dbReference type="ARBA" id="ARBA00022801"/>
    </source>
</evidence>
<evidence type="ECO:0000259" key="6">
    <source>
        <dbReference type="PROSITE" id="PS50035"/>
    </source>
</evidence>
<keyword evidence="5" id="KW-0443">Lipid metabolism</keyword>
<dbReference type="PROSITE" id="PS50035">
    <property type="entry name" value="PLD"/>
    <property type="match status" value="1"/>
</dbReference>
<reference evidence="7 8" key="1">
    <citation type="journal article" date="2017" name="G3 (Bethesda)">
        <title>First Draft Genome Sequence of the Pathogenic Fungus Lomentospora prolificans (Formerly Scedosporium prolificans).</title>
        <authorList>
            <person name="Luo R."/>
            <person name="Zimin A."/>
            <person name="Workman R."/>
            <person name="Fan Y."/>
            <person name="Pertea G."/>
            <person name="Grossman N."/>
            <person name="Wear M.P."/>
            <person name="Jia B."/>
            <person name="Miller H."/>
            <person name="Casadevall A."/>
            <person name="Timp W."/>
            <person name="Zhang S.X."/>
            <person name="Salzberg S.L."/>
        </authorList>
    </citation>
    <scope>NUCLEOTIDE SEQUENCE [LARGE SCALE GENOMIC DNA]</scope>
    <source>
        <strain evidence="7 8">JHH-5317</strain>
    </source>
</reference>
<protein>
    <recommendedName>
        <fullName evidence="1">phospholipase D</fullName>
        <ecNumber evidence="1">3.1.4.4</ecNumber>
    </recommendedName>
</protein>
<dbReference type="InterPro" id="IPR001736">
    <property type="entry name" value="PLipase_D/transphosphatidylase"/>
</dbReference>
<evidence type="ECO:0000256" key="2">
    <source>
        <dbReference type="ARBA" id="ARBA00022737"/>
    </source>
</evidence>
<dbReference type="SUPFAM" id="SSF56024">
    <property type="entry name" value="Phospholipase D/nuclease"/>
    <property type="match status" value="1"/>
</dbReference>
<evidence type="ECO:0000256" key="4">
    <source>
        <dbReference type="ARBA" id="ARBA00022963"/>
    </source>
</evidence>
<dbReference type="InterPro" id="IPR015679">
    <property type="entry name" value="PLipase_D_fam"/>
</dbReference>
<dbReference type="GO" id="GO:0009395">
    <property type="term" value="P:phospholipid catabolic process"/>
    <property type="evidence" value="ECO:0007669"/>
    <property type="project" value="TreeGrafter"/>
</dbReference>
<dbReference type="PANTHER" id="PTHR18896:SF186">
    <property type="entry name" value="PHOSPHOLIPASE D"/>
    <property type="match status" value="1"/>
</dbReference>
<keyword evidence="3" id="KW-0378">Hydrolase</keyword>
<name>A0A2N3N9N1_9PEZI</name>
<comment type="caution">
    <text evidence="7">The sequence shown here is derived from an EMBL/GenBank/DDBJ whole genome shotgun (WGS) entry which is preliminary data.</text>
</comment>
<dbReference type="Pfam" id="PF00614">
    <property type="entry name" value="PLDc"/>
    <property type="match status" value="1"/>
</dbReference>
<dbReference type="Proteomes" id="UP000233524">
    <property type="component" value="Unassembled WGS sequence"/>
</dbReference>
<dbReference type="EC" id="3.1.4.4" evidence="1"/>
<accession>A0A2N3N9N1</accession>
<feature type="domain" description="PLD phosphodiesterase" evidence="6">
    <location>
        <begin position="160"/>
        <end position="187"/>
    </location>
</feature>
<dbReference type="STRING" id="41688.A0A2N3N9N1"/>